<feature type="region of interest" description="Disordered" evidence="2">
    <location>
        <begin position="1"/>
        <end position="22"/>
    </location>
</feature>
<evidence type="ECO:0000256" key="2">
    <source>
        <dbReference type="SAM" id="MobiDB-lite"/>
    </source>
</evidence>
<dbReference type="Gene3D" id="3.40.190.10">
    <property type="entry name" value="Periplasmic binding protein-like II"/>
    <property type="match status" value="2"/>
</dbReference>
<evidence type="ECO:0000259" key="3">
    <source>
        <dbReference type="Pfam" id="PF12849"/>
    </source>
</evidence>
<dbReference type="EMBL" id="CP034035">
    <property type="protein sequence ID" value="QCR07958.1"/>
    <property type="molecule type" value="Genomic_DNA"/>
</dbReference>
<keyword evidence="1" id="KW-0732">Signal</keyword>
<reference evidence="4 5" key="1">
    <citation type="submission" date="2018-11" db="EMBL/GenBank/DDBJ databases">
        <title>Genome sequences of Brenneria nigrifluens and Brenneria rubrifaciens.</title>
        <authorList>
            <person name="Poret-Peterson A.T."/>
            <person name="McClean A.E."/>
            <person name="Kluepfel D.A."/>
        </authorList>
    </citation>
    <scope>NUCLEOTIDE SEQUENCE [LARGE SCALE GENOMIC DNA]</scope>
    <source>
        <strain evidence="4 5">6D370</strain>
    </source>
</reference>
<dbReference type="OrthoDB" id="4008270at2"/>
<dbReference type="Pfam" id="PF12849">
    <property type="entry name" value="PBP_like_2"/>
    <property type="match status" value="1"/>
</dbReference>
<proteinExistence type="predicted"/>
<accession>A0A4P8QM44</accession>
<sequence length="331" mass="36119">MNADFFAGKARPDHGDSAGEISNRLNERFPPDNPFPAGVIRITGAADAATLLEKIIEAFRLFYPNIQVETDLRGEASAFAYLINARATMAIVEREITLAEAVPYKKQVGTAPFALRVAIGSHGTTACPASSLGVYVHRSNPLKKLTLAQLTRIFTLGNPGGDYSRWGQLGLEQHWQAGGIFPLTTAEDSALIGYMQKYHFAGRELHANCEYFPDTDALLARLENHPYGIGIAEIGRETPDLRMLSLAYDGQPAFSSEQPTASVGGAYPLARFLYLYLPLKNPPVADGAALEFSRFILSRQGQKIIADHAERFTPLDEADADKQLALLTVHS</sequence>
<protein>
    <recommendedName>
        <fullName evidence="3">PBP domain-containing protein</fullName>
    </recommendedName>
</protein>
<dbReference type="KEGG" id="brb:EH207_05130"/>
<gene>
    <name evidence="4" type="ORF">EH207_05130</name>
</gene>
<evidence type="ECO:0000313" key="4">
    <source>
        <dbReference type="EMBL" id="QCR07958.1"/>
    </source>
</evidence>
<evidence type="ECO:0000313" key="5">
    <source>
        <dbReference type="Proteomes" id="UP000299580"/>
    </source>
</evidence>
<dbReference type="Proteomes" id="UP000299580">
    <property type="component" value="Chromosome"/>
</dbReference>
<keyword evidence="5" id="KW-1185">Reference proteome</keyword>
<feature type="domain" description="PBP" evidence="3">
    <location>
        <begin position="38"/>
        <end position="299"/>
    </location>
</feature>
<evidence type="ECO:0000256" key="1">
    <source>
        <dbReference type="ARBA" id="ARBA00022729"/>
    </source>
</evidence>
<dbReference type="PANTHER" id="PTHR30570:SF1">
    <property type="entry name" value="PHOSPHATE-BINDING PROTEIN PSTS"/>
    <property type="match status" value="1"/>
</dbReference>
<dbReference type="InterPro" id="IPR050811">
    <property type="entry name" value="Phosphate_ABC_transporter"/>
</dbReference>
<dbReference type="RefSeq" id="WP_137713015.1">
    <property type="nucleotide sequence ID" value="NZ_CP034035.1"/>
</dbReference>
<dbReference type="AlphaFoldDB" id="A0A4P8QM44"/>
<dbReference type="PANTHER" id="PTHR30570">
    <property type="entry name" value="PERIPLASMIC PHOSPHATE BINDING COMPONENT OF PHOSPHATE ABC TRANSPORTER"/>
    <property type="match status" value="1"/>
</dbReference>
<organism evidence="4 5">
    <name type="scientific">Brenneria rubrifaciens</name>
    <dbReference type="NCBI Taxonomy" id="55213"/>
    <lineage>
        <taxon>Bacteria</taxon>
        <taxon>Pseudomonadati</taxon>
        <taxon>Pseudomonadota</taxon>
        <taxon>Gammaproteobacteria</taxon>
        <taxon>Enterobacterales</taxon>
        <taxon>Pectobacteriaceae</taxon>
        <taxon>Brenneria</taxon>
    </lineage>
</organism>
<dbReference type="InterPro" id="IPR024370">
    <property type="entry name" value="PBP_domain"/>
</dbReference>
<name>A0A4P8QM44_9GAMM</name>
<dbReference type="SUPFAM" id="SSF53850">
    <property type="entry name" value="Periplasmic binding protein-like II"/>
    <property type="match status" value="1"/>
</dbReference>